<feature type="coiled-coil region" evidence="1">
    <location>
        <begin position="173"/>
        <end position="235"/>
    </location>
</feature>
<evidence type="ECO:0000256" key="2">
    <source>
        <dbReference type="SAM" id="MobiDB-lite"/>
    </source>
</evidence>
<proteinExistence type="predicted"/>
<feature type="compositionally biased region" description="Polar residues" evidence="2">
    <location>
        <begin position="732"/>
        <end position="747"/>
    </location>
</feature>
<feature type="region of interest" description="Disordered" evidence="2">
    <location>
        <begin position="859"/>
        <end position="883"/>
    </location>
</feature>
<feature type="coiled-coil region" evidence="1">
    <location>
        <begin position="309"/>
        <end position="417"/>
    </location>
</feature>
<gene>
    <name evidence="3" type="ORF">AAFF_G00268400</name>
</gene>
<evidence type="ECO:0000256" key="1">
    <source>
        <dbReference type="SAM" id="Coils"/>
    </source>
</evidence>
<feature type="region of interest" description="Disordered" evidence="2">
    <location>
        <begin position="976"/>
        <end position="1010"/>
    </location>
</feature>
<feature type="compositionally biased region" description="Polar residues" evidence="2">
    <location>
        <begin position="865"/>
        <end position="874"/>
    </location>
</feature>
<feature type="compositionally biased region" description="Basic and acidic residues" evidence="2">
    <location>
        <begin position="1065"/>
        <end position="1080"/>
    </location>
</feature>
<dbReference type="SUPFAM" id="SSF57997">
    <property type="entry name" value="Tropomyosin"/>
    <property type="match status" value="1"/>
</dbReference>
<reference evidence="3" key="1">
    <citation type="journal article" date="2023" name="Science">
        <title>Genome structures resolve the early diversification of teleost fishes.</title>
        <authorList>
            <person name="Parey E."/>
            <person name="Louis A."/>
            <person name="Montfort J."/>
            <person name="Bouchez O."/>
            <person name="Roques C."/>
            <person name="Iampietro C."/>
            <person name="Lluch J."/>
            <person name="Castinel A."/>
            <person name="Donnadieu C."/>
            <person name="Desvignes T."/>
            <person name="Floi Bucao C."/>
            <person name="Jouanno E."/>
            <person name="Wen M."/>
            <person name="Mejri S."/>
            <person name="Dirks R."/>
            <person name="Jansen H."/>
            <person name="Henkel C."/>
            <person name="Chen W.J."/>
            <person name="Zahm M."/>
            <person name="Cabau C."/>
            <person name="Klopp C."/>
            <person name="Thompson A.W."/>
            <person name="Robinson-Rechavi M."/>
            <person name="Braasch I."/>
            <person name="Lecointre G."/>
            <person name="Bobe J."/>
            <person name="Postlethwait J.H."/>
            <person name="Berthelot C."/>
            <person name="Roest Crollius H."/>
            <person name="Guiguen Y."/>
        </authorList>
    </citation>
    <scope>NUCLEOTIDE SEQUENCE</scope>
    <source>
        <strain evidence="3">NC1722</strain>
    </source>
</reference>
<protein>
    <submittedName>
        <fullName evidence="3">Uncharacterized protein</fullName>
    </submittedName>
</protein>
<accession>A0AAD7SU15</accession>
<feature type="region of interest" description="Disordered" evidence="2">
    <location>
        <begin position="730"/>
        <end position="782"/>
    </location>
</feature>
<feature type="region of interest" description="Disordered" evidence="2">
    <location>
        <begin position="605"/>
        <end position="626"/>
    </location>
</feature>
<evidence type="ECO:0000313" key="3">
    <source>
        <dbReference type="EMBL" id="KAJ8407796.1"/>
    </source>
</evidence>
<feature type="region of interest" description="Disordered" evidence="2">
    <location>
        <begin position="1064"/>
        <end position="1092"/>
    </location>
</feature>
<sequence length="1115" mass="125923">MTLSSSCVEAGGSVVVLFPQGKEEGRQQGNCNIQPRDIDPSLTRDMTQQRRGGEGSRSPGDHSGDGWGSEFGWTSRAHRPSFGASGPLSLTHLDMWDKRSHFKTQSPVWNGDGGVTGPGLFSIHKTSSPGSDCELSLRSSPGGRRWQSLSRLGPEGAPRSLTPSPGAELRAALAESGARRAELVQRLREAQERLDTQTDLLRARDTQLQHSQTSAQLLELRHKQLADAVSGLEQEKETAELCRFEESRRRGELQDKVLQLELDMLKMRSTLERKTCAGPTVPLTLAPLSSTAYQAPLSRTLPTAEEDFCKQGRQQVERELKEARKALREAQERLQSLEDERDQAFQQLRSAKEGQRMALSRAEEANQRLSGLAQAHTELQDQLSEARSQMGQASMERDLLSSKVQRMEDSLEDVKVKLSGAVADRDRIMQEKAELHQRVQSLGLQLERAQRGREGFTDQMCGLHEELVTSKARVNRQDQEKAQMNEELLNLKQSNKTMSMELGEARQRLEAGLGQLHKLEAEKVIHANRIAALETERSQLIGEKEELMDAMQQSSQVEVTELRDSCRELRESQNALLLEKQELQNQCQALEAAILGKEAEIQRKEAEHQRRERERGRAEAGMGQEAEELRRVGSHWKERWQEVAVALRSTQEELEDTGRRHSAETSQLKQEAAQLGQELEKLRREVQSSREQVQAALQQKADTEAELSRVKKVEQLDQLDLEKSRSRALLRQLSNSPVRQGRRSSLVQEPPREKEHVSEGTVGGVRSPDSPAAETQERGTETDFSIPAQDHVESLQISSSQQDLIQALRAELNELKFNKSGDIKASLQDVDGELGQVRAELQKVWDMLRVRDTELEEQQQELQSARGQVSQQSSEVQRLEQQLMEREEELEKKEQALRSLERLQDVDRTNMQITISFLEMKLAELGQQGAEEAERTGSAGCVRCSGPAASQPDSLRAELEEVKRRNAQLQLEKDKVVQTLKRLQQGKTERRPPENRKEVRPESMDQDKQRKLVTEQLKSLFKEREQLGRAYDRSAGAQRGSHSPQEWAVKSKVVKNAIDTLASQKRREQELQQGAEERIVPDGQQGVPDNPELLALQEQMARLKEELHRKSDRPS</sequence>
<name>A0AAD7SU15_9TELE</name>
<dbReference type="Proteomes" id="UP001221898">
    <property type="component" value="Unassembled WGS sequence"/>
</dbReference>
<feature type="region of interest" description="Disordered" evidence="2">
    <location>
        <begin position="1029"/>
        <end position="1052"/>
    </location>
</feature>
<keyword evidence="4" id="KW-1185">Reference proteome</keyword>
<organism evidence="3 4">
    <name type="scientific">Aldrovandia affinis</name>
    <dbReference type="NCBI Taxonomy" id="143900"/>
    <lineage>
        <taxon>Eukaryota</taxon>
        <taxon>Metazoa</taxon>
        <taxon>Chordata</taxon>
        <taxon>Craniata</taxon>
        <taxon>Vertebrata</taxon>
        <taxon>Euteleostomi</taxon>
        <taxon>Actinopterygii</taxon>
        <taxon>Neopterygii</taxon>
        <taxon>Teleostei</taxon>
        <taxon>Notacanthiformes</taxon>
        <taxon>Halosauridae</taxon>
        <taxon>Aldrovandia</taxon>
    </lineage>
</organism>
<feature type="region of interest" description="Disordered" evidence="2">
    <location>
        <begin position="125"/>
        <end position="165"/>
    </location>
</feature>
<feature type="compositionally biased region" description="Basic and acidic residues" evidence="2">
    <location>
        <begin position="678"/>
        <end position="688"/>
    </location>
</feature>
<feature type="region of interest" description="Disordered" evidence="2">
    <location>
        <begin position="651"/>
        <end position="707"/>
    </location>
</feature>
<evidence type="ECO:0000313" key="4">
    <source>
        <dbReference type="Proteomes" id="UP001221898"/>
    </source>
</evidence>
<comment type="caution">
    <text evidence="3">The sequence shown here is derived from an EMBL/GenBank/DDBJ whole genome shotgun (WGS) entry which is preliminary data.</text>
</comment>
<dbReference type="EMBL" id="JAINUG010000037">
    <property type="protein sequence ID" value="KAJ8407796.1"/>
    <property type="molecule type" value="Genomic_DNA"/>
</dbReference>
<feature type="compositionally biased region" description="Basic and acidic residues" evidence="2">
    <location>
        <begin position="47"/>
        <end position="64"/>
    </location>
</feature>
<feature type="compositionally biased region" description="Basic and acidic residues" evidence="2">
    <location>
        <begin position="987"/>
        <end position="1010"/>
    </location>
</feature>
<feature type="compositionally biased region" description="Basic and acidic residues" evidence="2">
    <location>
        <begin position="605"/>
        <end position="618"/>
    </location>
</feature>
<dbReference type="AlphaFoldDB" id="A0AAD7SU15"/>
<keyword evidence="1" id="KW-0175">Coiled coil</keyword>
<feature type="region of interest" description="Disordered" evidence="2">
    <location>
        <begin position="19"/>
        <end position="72"/>
    </location>
</feature>